<evidence type="ECO:0000313" key="2">
    <source>
        <dbReference type="EMBL" id="RDW59000.1"/>
    </source>
</evidence>
<gene>
    <name evidence="2" type="ORF">DSM5745_11206</name>
</gene>
<feature type="transmembrane region" description="Helical" evidence="1">
    <location>
        <begin position="84"/>
        <end position="108"/>
    </location>
</feature>
<protein>
    <submittedName>
        <fullName evidence="2">Uncharacterized protein</fullName>
    </submittedName>
</protein>
<organism evidence="2 3">
    <name type="scientific">Aspergillus mulundensis</name>
    <dbReference type="NCBI Taxonomy" id="1810919"/>
    <lineage>
        <taxon>Eukaryota</taxon>
        <taxon>Fungi</taxon>
        <taxon>Dikarya</taxon>
        <taxon>Ascomycota</taxon>
        <taxon>Pezizomycotina</taxon>
        <taxon>Eurotiomycetes</taxon>
        <taxon>Eurotiomycetidae</taxon>
        <taxon>Eurotiales</taxon>
        <taxon>Aspergillaceae</taxon>
        <taxon>Aspergillus</taxon>
        <taxon>Aspergillus subgen. Nidulantes</taxon>
    </lineage>
</organism>
<feature type="transmembrane region" description="Helical" evidence="1">
    <location>
        <begin position="41"/>
        <end position="64"/>
    </location>
</feature>
<keyword evidence="3" id="KW-1185">Reference proteome</keyword>
<dbReference type="Proteomes" id="UP000256690">
    <property type="component" value="Unassembled WGS sequence"/>
</dbReference>
<keyword evidence="1" id="KW-1133">Transmembrane helix</keyword>
<keyword evidence="1" id="KW-0472">Membrane</keyword>
<evidence type="ECO:0000256" key="1">
    <source>
        <dbReference type="SAM" id="Phobius"/>
    </source>
</evidence>
<dbReference type="EMBL" id="PVWQ01000022">
    <property type="protein sequence ID" value="RDW59000.1"/>
    <property type="molecule type" value="Genomic_DNA"/>
</dbReference>
<proteinExistence type="predicted"/>
<dbReference type="STRING" id="1810919.A0A3D8QBH1"/>
<dbReference type="AlphaFoldDB" id="A0A3D8QBH1"/>
<evidence type="ECO:0000313" key="3">
    <source>
        <dbReference type="Proteomes" id="UP000256690"/>
    </source>
</evidence>
<comment type="caution">
    <text evidence="2">The sequence shown here is derived from an EMBL/GenBank/DDBJ whole genome shotgun (WGS) entry which is preliminary data.</text>
</comment>
<dbReference type="RefSeq" id="XP_026598297.1">
    <property type="nucleotide sequence ID" value="XM_026753222.1"/>
</dbReference>
<name>A0A3D8QBH1_9EURO</name>
<accession>A0A3D8QBH1</accession>
<dbReference type="GeneID" id="38121576"/>
<sequence length="168" mass="18427">MEKTEKAVDEVATSLSDGDQQVPVHIDPAVEKRIVRKIDRVVLPLMCTAVAYAAVFGLREALHLTSNEFMGRQFLLGQLGWEYIFIYIMIRFLLGTCEGAVSPAFVIIKQLVQETGAPHPSRAGNIGVAVISASNNLGVVISPDAYKQHLTRHGRAGRSVPSRCVWLD</sequence>
<dbReference type="OrthoDB" id="6730379at2759"/>
<reference evidence="2 3" key="1">
    <citation type="journal article" date="2018" name="IMA Fungus">
        <title>IMA Genome-F 9: Draft genome sequence of Annulohypoxylon stygium, Aspergillus mulundensis, Berkeleyomyces basicola (syn. Thielaviopsis basicola), Ceratocystis smalleyi, two Cercospora beticola strains, Coleophoma cylindrospora, Fusarium fracticaudum, Phialophora cf. hyalina, and Morchella septimelata.</title>
        <authorList>
            <person name="Wingfield B.D."/>
            <person name="Bills G.F."/>
            <person name="Dong Y."/>
            <person name="Huang W."/>
            <person name="Nel W.J."/>
            <person name="Swalarsk-Parry B.S."/>
            <person name="Vaghefi N."/>
            <person name="Wilken P.M."/>
            <person name="An Z."/>
            <person name="de Beer Z.W."/>
            <person name="De Vos L."/>
            <person name="Chen L."/>
            <person name="Duong T.A."/>
            <person name="Gao Y."/>
            <person name="Hammerbacher A."/>
            <person name="Kikkert J.R."/>
            <person name="Li Y."/>
            <person name="Li H."/>
            <person name="Li K."/>
            <person name="Li Q."/>
            <person name="Liu X."/>
            <person name="Ma X."/>
            <person name="Naidoo K."/>
            <person name="Pethybridge S.J."/>
            <person name="Sun J."/>
            <person name="Steenkamp E.T."/>
            <person name="van der Nest M.A."/>
            <person name="van Wyk S."/>
            <person name="Wingfield M.J."/>
            <person name="Xiong C."/>
            <person name="Yue Q."/>
            <person name="Zhang X."/>
        </authorList>
    </citation>
    <scope>NUCLEOTIDE SEQUENCE [LARGE SCALE GENOMIC DNA]</scope>
    <source>
        <strain evidence="2 3">DSM 5745</strain>
    </source>
</reference>
<keyword evidence="1" id="KW-0812">Transmembrane</keyword>